<reference evidence="15" key="1">
    <citation type="submission" date="2025-08" db="UniProtKB">
        <authorList>
            <consortium name="RefSeq"/>
        </authorList>
    </citation>
    <scope>IDENTIFICATION</scope>
</reference>
<dbReference type="SMART" id="SM00408">
    <property type="entry name" value="IGc2"/>
    <property type="match status" value="4"/>
</dbReference>
<evidence type="ECO:0000256" key="4">
    <source>
        <dbReference type="ARBA" id="ARBA00022729"/>
    </source>
</evidence>
<dbReference type="InterPro" id="IPR003599">
    <property type="entry name" value="Ig_sub"/>
</dbReference>
<evidence type="ECO:0000256" key="10">
    <source>
        <dbReference type="ARBA" id="ARBA00023319"/>
    </source>
</evidence>
<feature type="domain" description="Ig-like" evidence="13">
    <location>
        <begin position="270"/>
        <end position="407"/>
    </location>
</feature>
<evidence type="ECO:0000256" key="3">
    <source>
        <dbReference type="ARBA" id="ARBA00022692"/>
    </source>
</evidence>
<keyword evidence="9" id="KW-0325">Glycoprotein</keyword>
<dbReference type="GO" id="GO:0007166">
    <property type="term" value="P:cell surface receptor signaling pathway"/>
    <property type="evidence" value="ECO:0007669"/>
    <property type="project" value="TreeGrafter"/>
</dbReference>
<dbReference type="AlphaFoldDB" id="A0A9W2Y420"/>
<dbReference type="OrthoDB" id="8955870at2759"/>
<proteinExistence type="predicted"/>
<dbReference type="SUPFAM" id="SSF48726">
    <property type="entry name" value="Immunoglobulin"/>
    <property type="match status" value="4"/>
</dbReference>
<dbReference type="SMART" id="SM00409">
    <property type="entry name" value="IG"/>
    <property type="match status" value="4"/>
</dbReference>
<feature type="transmembrane region" description="Helical" evidence="11">
    <location>
        <begin position="269"/>
        <end position="295"/>
    </location>
</feature>
<feature type="domain" description="Ig-like" evidence="13">
    <location>
        <begin position="151"/>
        <end position="263"/>
    </location>
</feature>
<keyword evidence="4 12" id="KW-0732">Signal</keyword>
<keyword evidence="3 11" id="KW-0812">Transmembrane</keyword>
<feature type="domain" description="Ig-like" evidence="13">
    <location>
        <begin position="45"/>
        <end position="145"/>
    </location>
</feature>
<evidence type="ECO:0000259" key="13">
    <source>
        <dbReference type="PROSITE" id="PS50835"/>
    </source>
</evidence>
<dbReference type="PANTHER" id="PTHR25466:SF14">
    <property type="entry name" value="BUTYROPHILIN SUBFAMILY 2 MEMBER A2-LIKE-RELATED"/>
    <property type="match status" value="1"/>
</dbReference>
<dbReference type="GO" id="GO:0006955">
    <property type="term" value="P:immune response"/>
    <property type="evidence" value="ECO:0007669"/>
    <property type="project" value="TreeGrafter"/>
</dbReference>
<dbReference type="InterPro" id="IPR013783">
    <property type="entry name" value="Ig-like_fold"/>
</dbReference>
<organism evidence="14 15">
    <name type="scientific">Betta splendens</name>
    <name type="common">Siamese fighting fish</name>
    <dbReference type="NCBI Taxonomy" id="158456"/>
    <lineage>
        <taxon>Eukaryota</taxon>
        <taxon>Metazoa</taxon>
        <taxon>Chordata</taxon>
        <taxon>Craniata</taxon>
        <taxon>Vertebrata</taxon>
        <taxon>Euteleostomi</taxon>
        <taxon>Actinopterygii</taxon>
        <taxon>Neopterygii</taxon>
        <taxon>Teleostei</taxon>
        <taxon>Neoteleostei</taxon>
        <taxon>Acanthomorphata</taxon>
        <taxon>Anabantaria</taxon>
        <taxon>Anabantiformes</taxon>
        <taxon>Anabantoidei</taxon>
        <taxon>Osphronemidae</taxon>
        <taxon>Betta</taxon>
    </lineage>
</organism>
<feature type="signal peptide" evidence="12">
    <location>
        <begin position="1"/>
        <end position="46"/>
    </location>
</feature>
<sequence>MWVCGSGLYWGTGSGWFRAVWCLSSQKMKLLLLFLAVLDGSQRAPAVQVEVYEGARSVLLPCRVSFVLEDTTVMWDRYDLSPTTVHQWYEGRDELDNQNQRFSGRTAMASGEAEPGDLSLSLRNPQASDSGNYSCVISKRKEQLRLRNIQLKVKVSKVEVKVEQGSQSVQLPCESPPPLPKGTRVEWTRSDPKPMIVHVFPNSSDRRQQQDEQFCSRTEMKADLLRSGDLGVTLRFPTERDSGEYVCSVYREGDVLRQKVELRLVKEKFPAWATVLMVLLGLGLVAGGGSALYLWQNFTKVPKVEVSAGADSVLLPFRTSSNLSPDFTVAWTRFGLRPMVVHLYQNQKDWPDKQNHVYANRTKMTEEPVQTGDLSLTLKQPQPHDSGFYTCTINNGRAQQKTHVRLQVRVPHVVAVEGDESVVLSCRTKVQPPHDALVEWTRSEPWPMIVHTHQIDSSLPDKLDWFYRNRTTVKLENKVLSLTLKDPTLFDAGTYICTVSRAGRVLMTRNILLNVKDPTLSQDDESNPADISSATPLIAMEAV</sequence>
<dbReference type="GeneID" id="114866115"/>
<dbReference type="Proteomes" id="UP000515150">
    <property type="component" value="Chromosome 11"/>
</dbReference>
<feature type="domain" description="Ig-like" evidence="13">
    <location>
        <begin position="417"/>
        <end position="514"/>
    </location>
</feature>
<dbReference type="RefSeq" id="XP_055368712.1">
    <property type="nucleotide sequence ID" value="XM_055512737.1"/>
</dbReference>
<dbReference type="SMART" id="SM00406">
    <property type="entry name" value="IGv"/>
    <property type="match status" value="4"/>
</dbReference>
<dbReference type="KEGG" id="bspl:114866115"/>
<dbReference type="GO" id="GO:0071222">
    <property type="term" value="P:cellular response to lipopolysaccharide"/>
    <property type="evidence" value="ECO:0007669"/>
    <property type="project" value="TreeGrafter"/>
</dbReference>
<dbReference type="InterPro" id="IPR051713">
    <property type="entry name" value="T-cell_Activation_Regulation"/>
</dbReference>
<feature type="chain" id="PRO_5040894352" evidence="12">
    <location>
        <begin position="47"/>
        <end position="543"/>
    </location>
</feature>
<evidence type="ECO:0000313" key="14">
    <source>
        <dbReference type="Proteomes" id="UP000515150"/>
    </source>
</evidence>
<name>A0A9W2Y420_BETSP</name>
<accession>A0A9W2Y420</accession>
<keyword evidence="2" id="KW-1003">Cell membrane</keyword>
<evidence type="ECO:0000256" key="12">
    <source>
        <dbReference type="SAM" id="SignalP"/>
    </source>
</evidence>
<dbReference type="GO" id="GO:0042130">
    <property type="term" value="P:negative regulation of T cell proliferation"/>
    <property type="evidence" value="ECO:0007669"/>
    <property type="project" value="TreeGrafter"/>
</dbReference>
<dbReference type="Pfam" id="PF07686">
    <property type="entry name" value="V-set"/>
    <property type="match status" value="3"/>
</dbReference>
<dbReference type="InterPro" id="IPR036179">
    <property type="entry name" value="Ig-like_dom_sf"/>
</dbReference>
<evidence type="ECO:0000256" key="5">
    <source>
        <dbReference type="ARBA" id="ARBA00022989"/>
    </source>
</evidence>
<evidence type="ECO:0000256" key="6">
    <source>
        <dbReference type="ARBA" id="ARBA00023136"/>
    </source>
</evidence>
<evidence type="ECO:0000313" key="15">
    <source>
        <dbReference type="RefSeq" id="XP_055368712.1"/>
    </source>
</evidence>
<dbReference type="InterPro" id="IPR003598">
    <property type="entry name" value="Ig_sub2"/>
</dbReference>
<keyword evidence="8" id="KW-0675">Receptor</keyword>
<dbReference type="PANTHER" id="PTHR25466">
    <property type="entry name" value="T-LYMPHOCYTE ACTIVATION ANTIGEN"/>
    <property type="match status" value="1"/>
</dbReference>
<protein>
    <submittedName>
        <fullName evidence="15">Uncharacterized protein LOC114866115 isoform X1</fullName>
    </submittedName>
</protein>
<evidence type="ECO:0000256" key="9">
    <source>
        <dbReference type="ARBA" id="ARBA00023180"/>
    </source>
</evidence>
<dbReference type="PROSITE" id="PS50835">
    <property type="entry name" value="IG_LIKE"/>
    <property type="match status" value="4"/>
</dbReference>
<dbReference type="InterPro" id="IPR007110">
    <property type="entry name" value="Ig-like_dom"/>
</dbReference>
<keyword evidence="5 11" id="KW-1133">Transmembrane helix</keyword>
<dbReference type="GO" id="GO:0031295">
    <property type="term" value="P:T cell costimulation"/>
    <property type="evidence" value="ECO:0007669"/>
    <property type="project" value="TreeGrafter"/>
</dbReference>
<evidence type="ECO:0000256" key="11">
    <source>
        <dbReference type="SAM" id="Phobius"/>
    </source>
</evidence>
<keyword evidence="6 11" id="KW-0472">Membrane</keyword>
<evidence type="ECO:0000256" key="7">
    <source>
        <dbReference type="ARBA" id="ARBA00023157"/>
    </source>
</evidence>
<evidence type="ECO:0000256" key="2">
    <source>
        <dbReference type="ARBA" id="ARBA00022475"/>
    </source>
</evidence>
<dbReference type="InterPro" id="IPR013106">
    <property type="entry name" value="Ig_V-set"/>
</dbReference>
<keyword evidence="10" id="KW-0393">Immunoglobulin domain</keyword>
<comment type="subcellular location">
    <subcellularLocation>
        <location evidence="1">Cell membrane</location>
        <topology evidence="1">Single-pass type I membrane protein</topology>
    </subcellularLocation>
</comment>
<dbReference type="Gene3D" id="2.60.40.10">
    <property type="entry name" value="Immunoglobulins"/>
    <property type="match status" value="4"/>
</dbReference>
<evidence type="ECO:0000256" key="1">
    <source>
        <dbReference type="ARBA" id="ARBA00004251"/>
    </source>
</evidence>
<evidence type="ECO:0000256" key="8">
    <source>
        <dbReference type="ARBA" id="ARBA00023170"/>
    </source>
</evidence>
<gene>
    <name evidence="15" type="primary">LOC114866115</name>
</gene>
<keyword evidence="7" id="KW-1015">Disulfide bond</keyword>
<keyword evidence="14" id="KW-1185">Reference proteome</keyword>
<dbReference type="GO" id="GO:0009897">
    <property type="term" value="C:external side of plasma membrane"/>
    <property type="evidence" value="ECO:0007669"/>
    <property type="project" value="TreeGrafter"/>
</dbReference>
<dbReference type="GO" id="GO:0042102">
    <property type="term" value="P:positive regulation of T cell proliferation"/>
    <property type="evidence" value="ECO:0007669"/>
    <property type="project" value="TreeGrafter"/>
</dbReference>